<dbReference type="Pfam" id="PF11367">
    <property type="entry name" value="Tail_completion_gp17"/>
    <property type="match status" value="1"/>
</dbReference>
<dbReference type="KEGG" id="ypac:CEW88_15570"/>
<accession>A0A2U8HJG5</accession>
<evidence type="ECO:0008006" key="3">
    <source>
        <dbReference type="Google" id="ProtNLM"/>
    </source>
</evidence>
<protein>
    <recommendedName>
        <fullName evidence="3">DUF3168 domain-containing protein</fullName>
    </recommendedName>
</protein>
<gene>
    <name evidence="1" type="ORF">CEW88_15570</name>
</gene>
<sequence length="138" mass="15118">MSSSEAFQNLVEATLLAAPGVAALVGDRVYEVAPPADRRKYPDVTFGPSDGTDEDADCINGEEHVLQIDIWDRNYGRKSRLKRVADAVRSVLHKAELDMPDPYALALIEVSRVRILDDPDGITVHGVVSVRAIIETYA</sequence>
<name>A0A2U8HJG5_9RHOB</name>
<dbReference type="InterPro" id="IPR021508">
    <property type="entry name" value="Gp17-like"/>
</dbReference>
<dbReference type="RefSeq" id="WP_108968667.1">
    <property type="nucleotide sequence ID" value="NZ_CP022190.1"/>
</dbReference>
<dbReference type="AlphaFoldDB" id="A0A2U8HJG5"/>
<proteinExistence type="predicted"/>
<organism evidence="1 2">
    <name type="scientific">Alloyangia pacifica</name>
    <dbReference type="NCBI Taxonomy" id="311180"/>
    <lineage>
        <taxon>Bacteria</taxon>
        <taxon>Pseudomonadati</taxon>
        <taxon>Pseudomonadota</taxon>
        <taxon>Alphaproteobacteria</taxon>
        <taxon>Rhodobacterales</taxon>
        <taxon>Roseobacteraceae</taxon>
        <taxon>Alloyangia</taxon>
    </lineage>
</organism>
<dbReference type="InterPro" id="IPR053745">
    <property type="entry name" value="Viral_Tail_Comp_sf"/>
</dbReference>
<dbReference type="OrthoDB" id="7630456at2"/>
<evidence type="ECO:0000313" key="1">
    <source>
        <dbReference type="EMBL" id="AWI85166.1"/>
    </source>
</evidence>
<dbReference type="Gene3D" id="3.30.2000.30">
    <property type="match status" value="1"/>
</dbReference>
<reference evidence="1 2" key="1">
    <citation type="submission" date="2017-06" db="EMBL/GenBank/DDBJ databases">
        <title>Yangia sp. YSBP01 complete genome sequence.</title>
        <authorList>
            <person name="Woo J.-H."/>
            <person name="Kim H.-S."/>
        </authorList>
    </citation>
    <scope>NUCLEOTIDE SEQUENCE [LARGE SCALE GENOMIC DNA]</scope>
    <source>
        <strain evidence="1 2">YSBP01</strain>
    </source>
</reference>
<dbReference type="Proteomes" id="UP000244915">
    <property type="component" value="Chromosome 2"/>
</dbReference>
<evidence type="ECO:0000313" key="2">
    <source>
        <dbReference type="Proteomes" id="UP000244915"/>
    </source>
</evidence>
<dbReference type="EMBL" id="CP022190">
    <property type="protein sequence ID" value="AWI85166.1"/>
    <property type="molecule type" value="Genomic_DNA"/>
</dbReference>